<dbReference type="STRING" id="1732.SAMN02910417_02291"/>
<dbReference type="Proteomes" id="UP000199228">
    <property type="component" value="Unassembled WGS sequence"/>
</dbReference>
<name>A0A1G6CDH4_EUBOX</name>
<accession>A0A1G6CDH4</accession>
<keyword evidence="3" id="KW-1185">Reference proteome</keyword>
<dbReference type="AlphaFoldDB" id="A0A1G6CDH4"/>
<evidence type="ECO:0000256" key="1">
    <source>
        <dbReference type="SAM" id="Phobius"/>
    </source>
</evidence>
<feature type="transmembrane region" description="Helical" evidence="1">
    <location>
        <begin position="6"/>
        <end position="21"/>
    </location>
</feature>
<keyword evidence="1" id="KW-0472">Membrane</keyword>
<keyword evidence="1" id="KW-1133">Transmembrane helix</keyword>
<evidence type="ECO:0000313" key="3">
    <source>
        <dbReference type="Proteomes" id="UP000199228"/>
    </source>
</evidence>
<dbReference type="EMBL" id="FMXR01000018">
    <property type="protein sequence ID" value="SDB30929.1"/>
    <property type="molecule type" value="Genomic_DNA"/>
</dbReference>
<sequence>MRYWQFAIILAIVATALYIYIRNQHIGQNKVFDVASHMDETVVTVDGVELTMTDMMFYITYEENQVEQKAKVYNPKDTNEYWNLHVNGKFVRLEAQDYIIEMAVHDEIFYTKAVEEELELSANDQEYLDAKKSDFWDDLDDEQYENLERLSITKEQLNEAMFRATLAQKYQEQLQEEGSSEYDFDDYNADGYAYEQILESEHTYSVNEELWDEVSIGNVTYTHGAEYNR</sequence>
<gene>
    <name evidence="2" type="ORF">SAMN02910417_02291</name>
</gene>
<reference evidence="2 3" key="1">
    <citation type="submission" date="2016-10" db="EMBL/GenBank/DDBJ databases">
        <authorList>
            <person name="de Groot N.N."/>
        </authorList>
    </citation>
    <scope>NUCLEOTIDE SEQUENCE [LARGE SCALE GENOMIC DNA]</scope>
    <source>
        <strain evidence="2 3">DSM 3217</strain>
    </source>
</reference>
<organism evidence="2 3">
    <name type="scientific">Eubacterium oxidoreducens</name>
    <dbReference type="NCBI Taxonomy" id="1732"/>
    <lineage>
        <taxon>Bacteria</taxon>
        <taxon>Bacillati</taxon>
        <taxon>Bacillota</taxon>
        <taxon>Clostridia</taxon>
        <taxon>Eubacteriales</taxon>
        <taxon>Eubacteriaceae</taxon>
        <taxon>Eubacterium</taxon>
    </lineage>
</organism>
<proteinExistence type="predicted"/>
<protein>
    <submittedName>
        <fullName evidence="2">Uncharacterized protein</fullName>
    </submittedName>
</protein>
<evidence type="ECO:0000313" key="2">
    <source>
        <dbReference type="EMBL" id="SDB30929.1"/>
    </source>
</evidence>
<keyword evidence="1" id="KW-0812">Transmembrane</keyword>